<proteinExistence type="predicted"/>
<keyword evidence="2" id="KW-0472">Membrane</keyword>
<dbReference type="Proteomes" id="UP000007463">
    <property type="component" value="Chromosome"/>
</dbReference>
<keyword evidence="5" id="KW-1185">Reference proteome</keyword>
<feature type="region of interest" description="Disordered" evidence="1">
    <location>
        <begin position="23"/>
        <end position="140"/>
    </location>
</feature>
<keyword evidence="2" id="KW-1133">Transmembrane helix</keyword>
<name>F2IC32_FLUTR</name>
<evidence type="ECO:0000313" key="5">
    <source>
        <dbReference type="Proteomes" id="UP000007463"/>
    </source>
</evidence>
<dbReference type="AlphaFoldDB" id="F2IC32"/>
<organism evidence="4 5">
    <name type="scientific">Fluviicola taffensis (strain DSM 16823 / NCIMB 13979 / RW262)</name>
    <dbReference type="NCBI Taxonomy" id="755732"/>
    <lineage>
        <taxon>Bacteria</taxon>
        <taxon>Pseudomonadati</taxon>
        <taxon>Bacteroidota</taxon>
        <taxon>Flavobacteriia</taxon>
        <taxon>Flavobacteriales</taxon>
        <taxon>Crocinitomicaceae</taxon>
        <taxon>Fluviicola</taxon>
    </lineage>
</organism>
<keyword evidence="2" id="KW-0812">Transmembrane</keyword>
<dbReference type="OrthoDB" id="5491447at2"/>
<reference evidence="4 5" key="1">
    <citation type="journal article" date="2011" name="Stand. Genomic Sci.">
        <title>Complete genome sequence of the gliding freshwater bacterium Fluviicola taffensis type strain (RW262).</title>
        <authorList>
            <person name="Woyke T."/>
            <person name="Chertkov O."/>
            <person name="Lapidus A."/>
            <person name="Nolan M."/>
            <person name="Lucas S."/>
            <person name="Del Rio T.G."/>
            <person name="Tice H."/>
            <person name="Cheng J.F."/>
            <person name="Tapia R."/>
            <person name="Han C."/>
            <person name="Goodwin L."/>
            <person name="Pitluck S."/>
            <person name="Liolios K."/>
            <person name="Pagani I."/>
            <person name="Ivanova N."/>
            <person name="Huntemann M."/>
            <person name="Mavromatis K."/>
            <person name="Mikhailova N."/>
            <person name="Pati A."/>
            <person name="Chen A."/>
            <person name="Palaniappan K."/>
            <person name="Land M."/>
            <person name="Hauser L."/>
            <person name="Brambilla E.M."/>
            <person name="Rohde M."/>
            <person name="Mwirichia R."/>
            <person name="Sikorski J."/>
            <person name="Tindall B.J."/>
            <person name="Goker M."/>
            <person name="Bristow J."/>
            <person name="Eisen J.A."/>
            <person name="Markowitz V."/>
            <person name="Hugenholtz P."/>
            <person name="Klenk H.P."/>
            <person name="Kyrpides N.C."/>
        </authorList>
    </citation>
    <scope>NUCLEOTIDE SEQUENCE [LARGE SCALE GENOMIC DNA]</scope>
    <source>
        <strain evidence="5">DSM 16823 / RW262 / RW262</strain>
    </source>
</reference>
<dbReference type="eggNOG" id="ENOG50303CZ">
    <property type="taxonomic scope" value="Bacteria"/>
</dbReference>
<dbReference type="STRING" id="755732.Fluta_1263"/>
<sequence length="300" mass="34088" precursor="true">MIKFILHIFLLTFPLVLFSQVQRNSSGGGAKKETQQTPREKWEQIREEHGYKKSEKYKGPETDDYQSPSTINESSSNNSGTSNGTTSPYQGTPYSAKDLEEGKSGKNGGNGTGSIEEDPNIEPSDPVDVPDFDAPEGPDINAPDTSFSVNFWKYLGIILVLVALAFLIYYMIKNRNPQGTRAIPFEALVADLNPAEISKTELELRLEEATATENYKECVRIYFLFAMKELTNRKWIFWKKEKTNMHYIIEVQGRPAAREFEQIVSIYDLVWYGDYAIDATSYQTIEPQLKKAYQSIENTK</sequence>
<evidence type="ECO:0008006" key="6">
    <source>
        <dbReference type="Google" id="ProtNLM"/>
    </source>
</evidence>
<dbReference type="EMBL" id="CP002542">
    <property type="protein sequence ID" value="AEA43258.1"/>
    <property type="molecule type" value="Genomic_DNA"/>
</dbReference>
<evidence type="ECO:0000256" key="1">
    <source>
        <dbReference type="SAM" id="MobiDB-lite"/>
    </source>
</evidence>
<dbReference type="KEGG" id="fte:Fluta_1263"/>
<evidence type="ECO:0000256" key="2">
    <source>
        <dbReference type="SAM" id="Phobius"/>
    </source>
</evidence>
<reference evidence="5" key="2">
    <citation type="submission" date="2011-02" db="EMBL/GenBank/DDBJ databases">
        <title>The complete genome of Fluviicola taffensis DSM 16823.</title>
        <authorList>
            <consortium name="US DOE Joint Genome Institute (JGI-PGF)"/>
            <person name="Lucas S."/>
            <person name="Copeland A."/>
            <person name="Lapidus A."/>
            <person name="Bruce D."/>
            <person name="Goodwin L."/>
            <person name="Pitluck S."/>
            <person name="Kyrpides N."/>
            <person name="Mavromatis K."/>
            <person name="Ivanova N."/>
            <person name="Mikhailova N."/>
            <person name="Pagani I."/>
            <person name="Chertkov O."/>
            <person name="Detter J.C."/>
            <person name="Han C."/>
            <person name="Tapia R."/>
            <person name="Land M."/>
            <person name="Hauser L."/>
            <person name="Markowitz V."/>
            <person name="Cheng J.-F."/>
            <person name="Hugenholtz P."/>
            <person name="Woyke T."/>
            <person name="Wu D."/>
            <person name="Tindall B."/>
            <person name="Pomrenke H.G."/>
            <person name="Brambilla E."/>
            <person name="Klenk H.-P."/>
            <person name="Eisen J.A."/>
        </authorList>
    </citation>
    <scope>NUCLEOTIDE SEQUENCE [LARGE SCALE GENOMIC DNA]</scope>
    <source>
        <strain evidence="5">DSM 16823 / RW262 / RW262</strain>
    </source>
</reference>
<evidence type="ECO:0000256" key="3">
    <source>
        <dbReference type="SAM" id="SignalP"/>
    </source>
</evidence>
<keyword evidence="3" id="KW-0732">Signal</keyword>
<dbReference type="HOGENOM" id="CLU_926699_0_0_10"/>
<feature type="compositionally biased region" description="Basic and acidic residues" evidence="1">
    <location>
        <begin position="30"/>
        <end position="61"/>
    </location>
</feature>
<feature type="chain" id="PRO_5003283561" description="DUF4129 domain-containing protein" evidence="3">
    <location>
        <begin position="20"/>
        <end position="300"/>
    </location>
</feature>
<feature type="signal peptide" evidence="3">
    <location>
        <begin position="1"/>
        <end position="19"/>
    </location>
</feature>
<feature type="compositionally biased region" description="Low complexity" evidence="1">
    <location>
        <begin position="67"/>
        <end position="88"/>
    </location>
</feature>
<gene>
    <name evidence="4" type="ordered locus">Fluta_1263</name>
</gene>
<dbReference type="RefSeq" id="WP_013686030.1">
    <property type="nucleotide sequence ID" value="NC_015321.1"/>
</dbReference>
<evidence type="ECO:0000313" key="4">
    <source>
        <dbReference type="EMBL" id="AEA43258.1"/>
    </source>
</evidence>
<protein>
    <recommendedName>
        <fullName evidence="6">DUF4129 domain-containing protein</fullName>
    </recommendedName>
</protein>
<accession>F2IC32</accession>
<feature type="transmembrane region" description="Helical" evidence="2">
    <location>
        <begin position="151"/>
        <end position="172"/>
    </location>
</feature>